<dbReference type="AlphaFoldDB" id="A0AA86MZK6"/>
<evidence type="ECO:0000256" key="1">
    <source>
        <dbReference type="SAM" id="MobiDB-lite"/>
    </source>
</evidence>
<feature type="domain" description="Transposase IS4-like" evidence="2">
    <location>
        <begin position="279"/>
        <end position="442"/>
    </location>
</feature>
<name>A0AA86MZK6_9BACT</name>
<dbReference type="KEGG" id="nti:DNFV4_02325"/>
<dbReference type="Pfam" id="PF05598">
    <property type="entry name" value="DUF772"/>
    <property type="match status" value="1"/>
</dbReference>
<dbReference type="PANTHER" id="PTHR33408:SF2">
    <property type="entry name" value="TRANSPOSASE DDE DOMAIN-CONTAINING PROTEIN"/>
    <property type="match status" value="1"/>
</dbReference>
<gene>
    <name evidence="4" type="ORF">DNFV4_02325</name>
</gene>
<protein>
    <submittedName>
        <fullName evidence="4">Transposase</fullName>
    </submittedName>
</protein>
<dbReference type="PANTHER" id="PTHR33408">
    <property type="entry name" value="TRANSPOSASE"/>
    <property type="match status" value="1"/>
</dbReference>
<feature type="compositionally biased region" description="Basic and acidic residues" evidence="1">
    <location>
        <begin position="236"/>
        <end position="245"/>
    </location>
</feature>
<dbReference type="InterPro" id="IPR002559">
    <property type="entry name" value="Transposase_11"/>
</dbReference>
<dbReference type="NCBIfam" id="NF033551">
    <property type="entry name" value="transpos_IS1182"/>
    <property type="match status" value="1"/>
</dbReference>
<evidence type="ECO:0000259" key="3">
    <source>
        <dbReference type="Pfam" id="PF05598"/>
    </source>
</evidence>
<dbReference type="GO" id="GO:0006313">
    <property type="term" value="P:DNA transposition"/>
    <property type="evidence" value="ECO:0007669"/>
    <property type="project" value="InterPro"/>
</dbReference>
<evidence type="ECO:0000313" key="4">
    <source>
        <dbReference type="EMBL" id="CAI4031902.1"/>
    </source>
</evidence>
<dbReference type="InterPro" id="IPR047629">
    <property type="entry name" value="IS1182_transpos"/>
</dbReference>
<dbReference type="InterPro" id="IPR008490">
    <property type="entry name" value="Transposase_InsH_N"/>
</dbReference>
<dbReference type="GO" id="GO:0003677">
    <property type="term" value="F:DNA binding"/>
    <property type="evidence" value="ECO:0007669"/>
    <property type="project" value="InterPro"/>
</dbReference>
<sequence>MTTRTFRPYDPEELWLLPPSPRDWLPEDHLAYFLSDLVDELDLTPILEPYRGVTRGTVPYHPQMLVTVLLYAYAVGLPASRQIARELEEDVAFRVLAANQRPDFRTISDFRKQHLTALAKLFVDVLKLCQRAGLVKLGHIALDGTKVKANASKHKAMSYSRMVTEEVRLKAEVEALLKQAEAADARDDAAYGPDRRGDEWPAELARREQRLATIRAAKVVLEHEAQAAAAVQQAAREARETEGPRRGRPSQPPSPVPHPKAQRNFTDPESRIMPAPGAKGSVIQGYNCQAAVDATAQIIVAAEVTDEPNDKQQAQPLLTQVLVNTEQVPRTVSMDAGYFSEANVGAVAALGCEPLIPPDRQLHGQPVPAVPRGRPPIGLSVADRMRRTLRTKRGRRLYARRKAIVEPVFGQIKQGRGFRQFLLRGMRKVRGEWALICTTHNMLKLWTAWRRRRRPACRSAGRRPGEGLWALGSGRKANRRGREQ</sequence>
<reference evidence="4" key="1">
    <citation type="submission" date="2022-10" db="EMBL/GenBank/DDBJ databases">
        <authorList>
            <person name="Koch H."/>
        </authorList>
    </citation>
    <scope>NUCLEOTIDE SEQUENCE</scope>
    <source>
        <strain evidence="4">DNF</strain>
    </source>
</reference>
<feature type="region of interest" description="Disordered" evidence="1">
    <location>
        <begin position="230"/>
        <end position="276"/>
    </location>
</feature>
<accession>A0AA86MZK6</accession>
<evidence type="ECO:0000313" key="5">
    <source>
        <dbReference type="Proteomes" id="UP001179121"/>
    </source>
</evidence>
<evidence type="ECO:0000259" key="2">
    <source>
        <dbReference type="Pfam" id="PF01609"/>
    </source>
</evidence>
<proteinExistence type="predicted"/>
<keyword evidence="5" id="KW-1185">Reference proteome</keyword>
<dbReference type="EMBL" id="OX365700">
    <property type="protein sequence ID" value="CAI4031902.1"/>
    <property type="molecule type" value="Genomic_DNA"/>
</dbReference>
<organism evidence="4 5">
    <name type="scientific">Nitrospira tepida</name>
    <dbReference type="NCBI Taxonomy" id="2973512"/>
    <lineage>
        <taxon>Bacteria</taxon>
        <taxon>Pseudomonadati</taxon>
        <taxon>Nitrospirota</taxon>
        <taxon>Nitrospiria</taxon>
        <taxon>Nitrospirales</taxon>
        <taxon>Nitrospiraceae</taxon>
        <taxon>Nitrospira</taxon>
    </lineage>
</organism>
<dbReference type="Proteomes" id="UP001179121">
    <property type="component" value="Chromosome"/>
</dbReference>
<feature type="domain" description="Transposase InsH N-terminal" evidence="3">
    <location>
        <begin position="22"/>
        <end position="112"/>
    </location>
</feature>
<dbReference type="Pfam" id="PF01609">
    <property type="entry name" value="DDE_Tnp_1"/>
    <property type="match status" value="1"/>
</dbReference>
<dbReference type="GO" id="GO:0004803">
    <property type="term" value="F:transposase activity"/>
    <property type="evidence" value="ECO:0007669"/>
    <property type="project" value="InterPro"/>
</dbReference>